<dbReference type="PROSITE" id="PS00108">
    <property type="entry name" value="PROTEIN_KINASE_ST"/>
    <property type="match status" value="1"/>
</dbReference>
<keyword evidence="3" id="KW-0677">Repeat</keyword>
<dbReference type="InterPro" id="IPR001680">
    <property type="entry name" value="WD40_rpt"/>
</dbReference>
<dbReference type="Gene3D" id="2.60.40.10">
    <property type="entry name" value="Immunoglobulins"/>
    <property type="match status" value="1"/>
</dbReference>
<proteinExistence type="predicted"/>
<dbReference type="SMART" id="SM00320">
    <property type="entry name" value="WD40"/>
    <property type="match status" value="4"/>
</dbReference>
<keyword evidence="6 8" id="KW-0067">ATP-binding</keyword>
<feature type="domain" description="Protein kinase" evidence="9">
    <location>
        <begin position="42"/>
        <end position="320"/>
    </location>
</feature>
<evidence type="ECO:0000313" key="10">
    <source>
        <dbReference type="EMBL" id="KAK1603402.1"/>
    </source>
</evidence>
<dbReference type="Pfam" id="PF00069">
    <property type="entry name" value="Pkinase"/>
    <property type="match status" value="1"/>
</dbReference>
<dbReference type="GO" id="GO:0004672">
    <property type="term" value="F:protein kinase activity"/>
    <property type="evidence" value="ECO:0007669"/>
    <property type="project" value="InterPro"/>
</dbReference>
<evidence type="ECO:0000259" key="9">
    <source>
        <dbReference type="PROSITE" id="PS50011"/>
    </source>
</evidence>
<dbReference type="InterPro" id="IPR000719">
    <property type="entry name" value="Prot_kinase_dom"/>
</dbReference>
<dbReference type="InterPro" id="IPR011009">
    <property type="entry name" value="Kinase-like_dom_sf"/>
</dbReference>
<dbReference type="Proteomes" id="UP001231189">
    <property type="component" value="Unassembled WGS sequence"/>
</dbReference>
<dbReference type="InterPro" id="IPR017441">
    <property type="entry name" value="Protein_kinase_ATP_BS"/>
</dbReference>
<dbReference type="GO" id="GO:0005524">
    <property type="term" value="F:ATP binding"/>
    <property type="evidence" value="ECO:0007669"/>
    <property type="project" value="UniProtKB-UniRule"/>
</dbReference>
<evidence type="ECO:0000256" key="3">
    <source>
        <dbReference type="ARBA" id="ARBA00022737"/>
    </source>
</evidence>
<dbReference type="Gene3D" id="1.10.510.10">
    <property type="entry name" value="Transferase(Phosphotransferase) domain 1"/>
    <property type="match status" value="1"/>
</dbReference>
<dbReference type="PROSITE" id="PS50294">
    <property type="entry name" value="WD_REPEATS_REGION"/>
    <property type="match status" value="1"/>
</dbReference>
<dbReference type="SUPFAM" id="SSF56112">
    <property type="entry name" value="Protein kinase-like (PK-like)"/>
    <property type="match status" value="1"/>
</dbReference>
<dbReference type="Pfam" id="PF00400">
    <property type="entry name" value="WD40"/>
    <property type="match status" value="3"/>
</dbReference>
<evidence type="ECO:0000256" key="2">
    <source>
        <dbReference type="ARBA" id="ARBA00022679"/>
    </source>
</evidence>
<evidence type="ECO:0000256" key="6">
    <source>
        <dbReference type="ARBA" id="ARBA00022840"/>
    </source>
</evidence>
<dbReference type="InterPro" id="IPR036322">
    <property type="entry name" value="WD40_repeat_dom_sf"/>
</dbReference>
<dbReference type="SMART" id="SM00220">
    <property type="entry name" value="S_TKc"/>
    <property type="match status" value="1"/>
</dbReference>
<dbReference type="PANTHER" id="PTHR45707:SF75">
    <property type="entry name" value="PROTEIN KINASE DOMAIN-CONTAINING PROTEIN"/>
    <property type="match status" value="1"/>
</dbReference>
<dbReference type="PROSITE" id="PS00678">
    <property type="entry name" value="WD_REPEATS_1"/>
    <property type="match status" value="1"/>
</dbReference>
<organism evidence="10 11">
    <name type="scientific">Lolium multiflorum</name>
    <name type="common">Italian ryegrass</name>
    <name type="synonym">Lolium perenne subsp. multiflorum</name>
    <dbReference type="NCBI Taxonomy" id="4521"/>
    <lineage>
        <taxon>Eukaryota</taxon>
        <taxon>Viridiplantae</taxon>
        <taxon>Streptophyta</taxon>
        <taxon>Embryophyta</taxon>
        <taxon>Tracheophyta</taxon>
        <taxon>Spermatophyta</taxon>
        <taxon>Magnoliopsida</taxon>
        <taxon>Liliopsida</taxon>
        <taxon>Poales</taxon>
        <taxon>Poaceae</taxon>
        <taxon>BOP clade</taxon>
        <taxon>Pooideae</taxon>
        <taxon>Poodae</taxon>
        <taxon>Poeae</taxon>
        <taxon>Poeae Chloroplast Group 2 (Poeae type)</taxon>
        <taxon>Loliodinae</taxon>
        <taxon>Loliinae</taxon>
        <taxon>Lolium</taxon>
    </lineage>
</organism>
<dbReference type="AlphaFoldDB" id="A0AAD8QL86"/>
<evidence type="ECO:0000256" key="4">
    <source>
        <dbReference type="ARBA" id="ARBA00022741"/>
    </source>
</evidence>
<reference evidence="10" key="1">
    <citation type="submission" date="2023-07" db="EMBL/GenBank/DDBJ databases">
        <title>A chromosome-level genome assembly of Lolium multiflorum.</title>
        <authorList>
            <person name="Chen Y."/>
            <person name="Copetti D."/>
            <person name="Kolliker R."/>
            <person name="Studer B."/>
        </authorList>
    </citation>
    <scope>NUCLEOTIDE SEQUENCE</scope>
    <source>
        <strain evidence="10">02402/16</strain>
        <tissue evidence="10">Leaf</tissue>
    </source>
</reference>
<evidence type="ECO:0000256" key="1">
    <source>
        <dbReference type="ARBA" id="ARBA00022574"/>
    </source>
</evidence>
<name>A0AAD8QL86_LOLMU</name>
<dbReference type="InterPro" id="IPR008271">
    <property type="entry name" value="Ser/Thr_kinase_AS"/>
</dbReference>
<dbReference type="SUPFAM" id="SSF49354">
    <property type="entry name" value="PapD-like"/>
    <property type="match status" value="1"/>
</dbReference>
<keyword evidence="2" id="KW-0808">Transferase</keyword>
<evidence type="ECO:0000313" key="11">
    <source>
        <dbReference type="Proteomes" id="UP001231189"/>
    </source>
</evidence>
<dbReference type="InterPro" id="IPR013783">
    <property type="entry name" value="Ig-like_fold"/>
</dbReference>
<keyword evidence="1 7" id="KW-0853">WD repeat</keyword>
<dbReference type="InterPro" id="IPR019775">
    <property type="entry name" value="WD40_repeat_CS"/>
</dbReference>
<evidence type="ECO:0000256" key="8">
    <source>
        <dbReference type="PROSITE-ProRule" id="PRU10141"/>
    </source>
</evidence>
<keyword evidence="4 8" id="KW-0547">Nucleotide-binding</keyword>
<dbReference type="PANTHER" id="PTHR45707">
    <property type="entry name" value="C2 CALCIUM/LIPID-BINDING PLANT PHOSPHORIBOSYLTRANSFERASE FAMILY PROTEIN"/>
    <property type="match status" value="1"/>
</dbReference>
<dbReference type="FunFam" id="1.10.510.10:FF:000870">
    <property type="entry name" value="OSJNBa0016N04.16-like protein"/>
    <property type="match status" value="1"/>
</dbReference>
<protein>
    <recommendedName>
        <fullName evidence="9">Protein kinase domain-containing protein</fullName>
    </recommendedName>
</protein>
<feature type="repeat" description="WD" evidence="7">
    <location>
        <begin position="615"/>
        <end position="658"/>
    </location>
</feature>
<evidence type="ECO:0000256" key="7">
    <source>
        <dbReference type="PROSITE-ProRule" id="PRU00221"/>
    </source>
</evidence>
<accession>A0AAD8QL86</accession>
<keyword evidence="5" id="KW-0418">Kinase</keyword>
<dbReference type="InterPro" id="IPR008962">
    <property type="entry name" value="PapD-like_sf"/>
</dbReference>
<dbReference type="Gene3D" id="3.30.200.20">
    <property type="entry name" value="Phosphorylase Kinase, domain 1"/>
    <property type="match status" value="1"/>
</dbReference>
<keyword evidence="11" id="KW-1185">Reference proteome</keyword>
<gene>
    <name evidence="10" type="ORF">QYE76_018818</name>
</gene>
<sequence length="738" mass="83936">MSMDSQLSRSCTESDLESMLLDEAMEPMALPFSLLEKITNGFAYKQEIGKGGFSEVYKAMLKNEAVAVKRLRNTYMYENEFQREVECLMKVKHKNIVRFLGYCSDTQGKMQRYNGKLVMADVQERCLCFEYVPRGSLDEYIGDASGGLQWTTRFRIIKEICEGIHSLHDINIMHLDLKPSNILIDDNLTPKITDFGLSRSFEEMQTRVVASKMFGTLGYLAPEFTSGVITHKFDLYSLGVIIIEMLTGGKECQVIENILESWDKRMHQWQEHSYREQIRVCAEIGMECRNIDPAKRPVSMKHVMTRLHETESTEYSHELLDDCPLEHCFYPEVSESTLCWLQLTNKTDEHVVFRLMKSSGNSLLWCSVHEMYGGVPGRSSCTLIVTTEEKKLAQTSGSYIVLQSSISSDKNVMLLKDQYACTKFFEEAKELGREVHEVAIKACCTPRQREMASEPNFLKYYEILSSMDAHPTEPWIVIGCINGNVTVWNHESKTTMVGCIKFDTTKKWIVSGTADGLIHVYDCVCVTQIQKIASFKTLDSFLDVSMAIHAVKPYVLSSSMELWDGDKGWECTHKFGVYGMCKLAFNPEDTNSFAATIRHYVEVWSLDSAEPDYTLNEHSDKVKCLAFFKRGDRQYLITGSNDCTAKIWDMQKRMCIHTIEGFMSPVMYVISLPGRPYLVTCSNNDTIHVWSSVDFRLKTTVNFSGSGHVRGIVCLTGSRRVAVGQMSGISIMDIDGEE</sequence>
<dbReference type="PROSITE" id="PS50082">
    <property type="entry name" value="WD_REPEATS_2"/>
    <property type="match status" value="1"/>
</dbReference>
<dbReference type="SUPFAM" id="SSF50978">
    <property type="entry name" value="WD40 repeat-like"/>
    <property type="match status" value="1"/>
</dbReference>
<dbReference type="EMBL" id="JAUUTY010000053">
    <property type="protein sequence ID" value="KAK1603402.1"/>
    <property type="molecule type" value="Genomic_DNA"/>
</dbReference>
<comment type="caution">
    <text evidence="10">The sequence shown here is derived from an EMBL/GenBank/DDBJ whole genome shotgun (WGS) entry which is preliminary data.</text>
</comment>
<dbReference type="Gene3D" id="2.130.10.10">
    <property type="entry name" value="YVTN repeat-like/Quinoprotein amine dehydrogenase"/>
    <property type="match status" value="1"/>
</dbReference>
<dbReference type="PROSITE" id="PS00107">
    <property type="entry name" value="PROTEIN_KINASE_ATP"/>
    <property type="match status" value="1"/>
</dbReference>
<dbReference type="PROSITE" id="PS50011">
    <property type="entry name" value="PROTEIN_KINASE_DOM"/>
    <property type="match status" value="1"/>
</dbReference>
<dbReference type="InterPro" id="IPR015943">
    <property type="entry name" value="WD40/YVTN_repeat-like_dom_sf"/>
</dbReference>
<feature type="binding site" evidence="8">
    <location>
        <position position="69"/>
    </location>
    <ligand>
        <name>ATP</name>
        <dbReference type="ChEBI" id="CHEBI:30616"/>
    </ligand>
</feature>
<evidence type="ECO:0000256" key="5">
    <source>
        <dbReference type="ARBA" id="ARBA00022777"/>
    </source>
</evidence>